<organism evidence="3 4">
    <name type="scientific">Dunaliella salina</name>
    <name type="common">Green alga</name>
    <name type="synonym">Protococcus salinus</name>
    <dbReference type="NCBI Taxonomy" id="3046"/>
    <lineage>
        <taxon>Eukaryota</taxon>
        <taxon>Viridiplantae</taxon>
        <taxon>Chlorophyta</taxon>
        <taxon>core chlorophytes</taxon>
        <taxon>Chlorophyceae</taxon>
        <taxon>CS clade</taxon>
        <taxon>Chlamydomonadales</taxon>
        <taxon>Dunaliellaceae</taxon>
        <taxon>Dunaliella</taxon>
    </lineage>
</organism>
<evidence type="ECO:0000256" key="1">
    <source>
        <dbReference type="SAM" id="MobiDB-lite"/>
    </source>
</evidence>
<evidence type="ECO:0000313" key="3">
    <source>
        <dbReference type="EMBL" id="KAF5827245.1"/>
    </source>
</evidence>
<reference evidence="3" key="1">
    <citation type="submission" date="2017-08" db="EMBL/GenBank/DDBJ databases">
        <authorList>
            <person name="Polle J.E."/>
            <person name="Barry K."/>
            <person name="Cushman J."/>
            <person name="Schmutz J."/>
            <person name="Tran D."/>
            <person name="Hathwaick L.T."/>
            <person name="Yim W.C."/>
            <person name="Jenkins J."/>
            <person name="Mckie-Krisberg Z.M."/>
            <person name="Prochnik S."/>
            <person name="Lindquist E."/>
            <person name="Dockter R.B."/>
            <person name="Adam C."/>
            <person name="Molina H."/>
            <person name="Bunkerborg J."/>
            <person name="Jin E."/>
            <person name="Buchheim M."/>
            <person name="Magnuson J."/>
        </authorList>
    </citation>
    <scope>NUCLEOTIDE SEQUENCE</scope>
    <source>
        <strain evidence="3">CCAP 19/18</strain>
    </source>
</reference>
<dbReference type="Gene3D" id="3.10.20.90">
    <property type="entry name" value="Phosphatidylinositol 3-kinase Catalytic Subunit, Chain A, domain 1"/>
    <property type="match status" value="1"/>
</dbReference>
<comment type="caution">
    <text evidence="3">The sequence shown here is derived from an EMBL/GenBank/DDBJ whole genome shotgun (WGS) entry which is preliminary data.</text>
</comment>
<dbReference type="PANTHER" id="PTHR13169:SF0">
    <property type="entry name" value="UBIQUITIN-LIKE PROTEIN 3"/>
    <property type="match status" value="1"/>
</dbReference>
<evidence type="ECO:0000259" key="2">
    <source>
        <dbReference type="Pfam" id="PF13881"/>
    </source>
</evidence>
<accession>A0ABQ7FY21</accession>
<sequence length="122" mass="13751">MPDEIQLRFRSTNGDIGPFLFPDSTLVHNLRERLLVEWPKEGPLAQHPPLYATQIRLILSGKFVEPNKCLKDYRKDMGELKPDSIVTMHVVVRPVEQGQNGKQQGSNAEQKDQPKGCGCVIS</sequence>
<dbReference type="PANTHER" id="PTHR13169">
    <property type="entry name" value="UBIQUITIN-LIKE PROTEIN 3 HCG-1 PROTEIN"/>
    <property type="match status" value="1"/>
</dbReference>
<dbReference type="SUPFAM" id="SSF54236">
    <property type="entry name" value="Ubiquitin-like"/>
    <property type="match status" value="1"/>
</dbReference>
<gene>
    <name evidence="3" type="ORF">DUNSADRAFT_1069</name>
</gene>
<evidence type="ECO:0000313" key="4">
    <source>
        <dbReference type="Proteomes" id="UP000815325"/>
    </source>
</evidence>
<protein>
    <submittedName>
        <fullName evidence="3">Ubiquitin-2 like Rad60 SUMO-like-domain-containing protein</fullName>
    </submittedName>
</protein>
<feature type="domain" description="UBL3-like ubiquitin" evidence="2">
    <location>
        <begin position="3"/>
        <end position="120"/>
    </location>
</feature>
<proteinExistence type="predicted"/>
<dbReference type="InterPro" id="IPR040015">
    <property type="entry name" value="UBL3-like"/>
</dbReference>
<dbReference type="EMBL" id="MU070551">
    <property type="protein sequence ID" value="KAF5827245.1"/>
    <property type="molecule type" value="Genomic_DNA"/>
</dbReference>
<dbReference type="InterPro" id="IPR039540">
    <property type="entry name" value="UBL3-like_ubiquitin_dom"/>
</dbReference>
<name>A0ABQ7FY21_DUNSA</name>
<dbReference type="Pfam" id="PF13881">
    <property type="entry name" value="Rad60-SLD_2"/>
    <property type="match status" value="1"/>
</dbReference>
<keyword evidence="4" id="KW-1185">Reference proteome</keyword>
<feature type="compositionally biased region" description="Polar residues" evidence="1">
    <location>
        <begin position="97"/>
        <end position="108"/>
    </location>
</feature>
<dbReference type="InterPro" id="IPR029071">
    <property type="entry name" value="Ubiquitin-like_domsf"/>
</dbReference>
<feature type="region of interest" description="Disordered" evidence="1">
    <location>
        <begin position="95"/>
        <end position="122"/>
    </location>
</feature>
<dbReference type="Proteomes" id="UP000815325">
    <property type="component" value="Unassembled WGS sequence"/>
</dbReference>